<dbReference type="EMBL" id="SSTD01019701">
    <property type="protein sequence ID" value="TYJ96334.1"/>
    <property type="molecule type" value="Genomic_DNA"/>
</dbReference>
<keyword evidence="6" id="KW-0695">RNA-directed DNA polymerase</keyword>
<keyword evidence="3" id="KW-0540">Nuclease</keyword>
<dbReference type="SUPFAM" id="SSF56672">
    <property type="entry name" value="DNA/RNA polymerases"/>
    <property type="match status" value="1"/>
</dbReference>
<evidence type="ECO:0000259" key="8">
    <source>
        <dbReference type="Pfam" id="PF17921"/>
    </source>
</evidence>
<dbReference type="GO" id="GO:0016787">
    <property type="term" value="F:hydrolase activity"/>
    <property type="evidence" value="ECO:0007669"/>
    <property type="project" value="UniProtKB-KW"/>
</dbReference>
<evidence type="ECO:0000256" key="5">
    <source>
        <dbReference type="ARBA" id="ARBA00022801"/>
    </source>
</evidence>
<dbReference type="InterPro" id="IPR043502">
    <property type="entry name" value="DNA/RNA_pol_sf"/>
</dbReference>
<dbReference type="GO" id="GO:0004519">
    <property type="term" value="F:endonuclease activity"/>
    <property type="evidence" value="ECO:0007669"/>
    <property type="project" value="UniProtKB-KW"/>
</dbReference>
<proteinExistence type="predicted"/>
<keyword evidence="2" id="KW-0548">Nucleotidyltransferase</keyword>
<feature type="domain" description="Integrase zinc-binding" evidence="8">
    <location>
        <begin position="429"/>
        <end position="470"/>
    </location>
</feature>
<evidence type="ECO:0000259" key="7">
    <source>
        <dbReference type="Pfam" id="PF17917"/>
    </source>
</evidence>
<dbReference type="Pfam" id="PF17921">
    <property type="entry name" value="Integrase_H2C2"/>
    <property type="match status" value="1"/>
</dbReference>
<dbReference type="PANTHER" id="PTHR37984:SF5">
    <property type="entry name" value="PROTEIN NYNRIN-LIKE"/>
    <property type="match status" value="1"/>
</dbReference>
<dbReference type="Pfam" id="PF17917">
    <property type="entry name" value="RT_RNaseH"/>
    <property type="match status" value="1"/>
</dbReference>
<dbReference type="InterPro" id="IPR050951">
    <property type="entry name" value="Retrovirus_Pol_polyprotein"/>
</dbReference>
<dbReference type="InterPro" id="IPR043128">
    <property type="entry name" value="Rev_trsase/Diguanyl_cyclase"/>
</dbReference>
<evidence type="ECO:0000256" key="4">
    <source>
        <dbReference type="ARBA" id="ARBA00022759"/>
    </source>
</evidence>
<evidence type="ECO:0000256" key="3">
    <source>
        <dbReference type="ARBA" id="ARBA00022722"/>
    </source>
</evidence>
<dbReference type="Gene3D" id="3.10.10.10">
    <property type="entry name" value="HIV Type 1 Reverse Transcriptase, subunit A, domain 1"/>
    <property type="match status" value="1"/>
</dbReference>
<organism evidence="9 10">
    <name type="scientific">Cucumis melo var. makuwa</name>
    <name type="common">Oriental melon</name>
    <dbReference type="NCBI Taxonomy" id="1194695"/>
    <lineage>
        <taxon>Eukaryota</taxon>
        <taxon>Viridiplantae</taxon>
        <taxon>Streptophyta</taxon>
        <taxon>Embryophyta</taxon>
        <taxon>Tracheophyta</taxon>
        <taxon>Spermatophyta</taxon>
        <taxon>Magnoliopsida</taxon>
        <taxon>eudicotyledons</taxon>
        <taxon>Gunneridae</taxon>
        <taxon>Pentapetalae</taxon>
        <taxon>rosids</taxon>
        <taxon>fabids</taxon>
        <taxon>Cucurbitales</taxon>
        <taxon>Cucurbitaceae</taxon>
        <taxon>Benincaseae</taxon>
        <taxon>Cucumis</taxon>
    </lineage>
</organism>
<evidence type="ECO:0000313" key="10">
    <source>
        <dbReference type="Proteomes" id="UP000321947"/>
    </source>
</evidence>
<dbReference type="GO" id="GO:0003964">
    <property type="term" value="F:RNA-directed DNA polymerase activity"/>
    <property type="evidence" value="ECO:0007669"/>
    <property type="project" value="UniProtKB-KW"/>
</dbReference>
<keyword evidence="1" id="KW-0808">Transferase</keyword>
<dbReference type="InterPro" id="IPR041373">
    <property type="entry name" value="RT_RNaseH"/>
</dbReference>
<dbReference type="Gene3D" id="1.10.340.70">
    <property type="match status" value="1"/>
</dbReference>
<dbReference type="Proteomes" id="UP000321947">
    <property type="component" value="Unassembled WGS sequence"/>
</dbReference>
<evidence type="ECO:0000256" key="2">
    <source>
        <dbReference type="ARBA" id="ARBA00022695"/>
    </source>
</evidence>
<name>A0A5D3BBL1_CUCMM</name>
<evidence type="ECO:0000256" key="6">
    <source>
        <dbReference type="ARBA" id="ARBA00022918"/>
    </source>
</evidence>
<keyword evidence="4" id="KW-0255">Endonuclease</keyword>
<evidence type="ECO:0000256" key="1">
    <source>
        <dbReference type="ARBA" id="ARBA00022679"/>
    </source>
</evidence>
<dbReference type="Gene3D" id="3.30.70.270">
    <property type="match status" value="1"/>
</dbReference>
<comment type="caution">
    <text evidence="9">The sequence shown here is derived from an EMBL/GenBank/DDBJ whole genome shotgun (WGS) entry which is preliminary data.</text>
</comment>
<dbReference type="CDD" id="cd01647">
    <property type="entry name" value="RT_LTR"/>
    <property type="match status" value="1"/>
</dbReference>
<dbReference type="AlphaFoldDB" id="A0A5D3BBL1"/>
<dbReference type="InterPro" id="IPR041588">
    <property type="entry name" value="Integrase_H2C2"/>
</dbReference>
<sequence length="471" mass="54757">MILKSCIREENTYEFHLMNKKVILLPLKKKNEEGMNKKSSSLFITSGKKLIKEREGDIRRLVLTNQIREEQIVEIPNKVKELFDEFPNIIKEPSELPPLKDIQHNIELIPGATLPNLPHFRMSLKEYTVLQHTIEELLKKGHIQPSLSQCAIPALLTSKKDESWRMCIDSRAINKITVKYRSPIPRINELLDQLGAGIISKIYLKSGYHPIRIKPGNEWKTAFKTNEGLFEWLVMPVELSNAPSTFMRLMNQPFEVAVNASRTNTGAVLSQSSHPIEYFSEKLSQLRQMWSTYKQEMYALIRALKQWEHYLLSKEFLLLTDHFSLKYLQAQKSINKMHARWISFLRRFDFIIKHKSGKENKVANALSRKHSLLSTLSSKLIAFKHLPNLYEDDANFNRIWYKRAHHLEAGEFHIVDGFLFKGEKLCIPHTSLREALLKEAHSGGLAGHFGQDKTLEILSSKYYWPQLQKDK</sequence>
<dbReference type="CDD" id="cd09274">
    <property type="entry name" value="RNase_HI_RT_Ty3"/>
    <property type="match status" value="1"/>
</dbReference>
<evidence type="ECO:0000313" key="9">
    <source>
        <dbReference type="EMBL" id="TYJ96334.1"/>
    </source>
</evidence>
<reference evidence="9 10" key="1">
    <citation type="submission" date="2019-08" db="EMBL/GenBank/DDBJ databases">
        <title>Draft genome sequences of two oriental melons (Cucumis melo L. var makuwa).</title>
        <authorList>
            <person name="Kwon S.-Y."/>
        </authorList>
    </citation>
    <scope>NUCLEOTIDE SEQUENCE [LARGE SCALE GENOMIC DNA]</scope>
    <source>
        <strain evidence="10">cv. Chang Bougi</strain>
        <tissue evidence="9">Leaf</tissue>
    </source>
</reference>
<feature type="domain" description="Reverse transcriptase RNase H-like" evidence="7">
    <location>
        <begin position="250"/>
        <end position="348"/>
    </location>
</feature>
<accession>A0A5D3BBL1</accession>
<keyword evidence="5" id="KW-0378">Hydrolase</keyword>
<dbReference type="PANTHER" id="PTHR37984">
    <property type="entry name" value="PROTEIN CBG26694"/>
    <property type="match status" value="1"/>
</dbReference>
<protein>
    <submittedName>
        <fullName evidence="9">Transposon Ty3-I Gag-Pol polyprotein</fullName>
    </submittedName>
</protein>
<gene>
    <name evidence="9" type="ORF">E5676_scaffold1970G00420</name>
</gene>